<gene>
    <name evidence="2" type="ORF">AAEY27_03255</name>
</gene>
<feature type="transmembrane region" description="Helical" evidence="1">
    <location>
        <begin position="6"/>
        <end position="25"/>
    </location>
</feature>
<organism evidence="2 3">
    <name type="scientific">Kosakonia calanthes</name>
    <dbReference type="NCBI Taxonomy" id="3139408"/>
    <lineage>
        <taxon>Bacteria</taxon>
        <taxon>Pseudomonadati</taxon>
        <taxon>Pseudomonadota</taxon>
        <taxon>Gammaproteobacteria</taxon>
        <taxon>Enterobacterales</taxon>
        <taxon>Enterobacteriaceae</taxon>
        <taxon>Kosakonia</taxon>
    </lineage>
</organism>
<dbReference type="Proteomes" id="UP001466893">
    <property type="component" value="Chromosome"/>
</dbReference>
<keyword evidence="1" id="KW-1133">Transmembrane helix</keyword>
<feature type="transmembrane region" description="Helical" evidence="1">
    <location>
        <begin position="37"/>
        <end position="63"/>
    </location>
</feature>
<keyword evidence="1" id="KW-0472">Membrane</keyword>
<accession>A0ABZ3B6H1</accession>
<evidence type="ECO:0000256" key="1">
    <source>
        <dbReference type="SAM" id="Phobius"/>
    </source>
</evidence>
<reference evidence="2 3" key="1">
    <citation type="submission" date="2024-04" db="EMBL/GenBank/DDBJ databases">
        <title>Kosakonia calanthae sp. nov., a halophilic bacterium isolated from leaves of Calanthe tiplacata.</title>
        <authorList>
            <person name="Wu P."/>
        </authorList>
    </citation>
    <scope>NUCLEOTIDE SEQUENCE [LARGE SCALE GENOMIC DNA]</scope>
    <source>
        <strain evidence="2 3">BYX6</strain>
    </source>
</reference>
<dbReference type="EMBL" id="CP151800">
    <property type="protein sequence ID" value="WZV98930.1"/>
    <property type="molecule type" value="Genomic_DNA"/>
</dbReference>
<sequence>MHWKIITFIMTGVFIFVLGLWLGSFQTEWAKPENKDAVAYLAMIGGWVSGMATLFAVIISLYASYQASQSNVEQVQLSLEVIPAIDKNDIGTNIIVKNMKPITVHILKIFIAIDGSKASAEISDLKRGGGPIPHALYQLGEKWEFAFYTHYSPQWAAIFSKLESGGGLTFKKGFFIIESAMRQYRLKMPSDLLNMLRTKYETFEAEKEDNKRTF</sequence>
<keyword evidence="1" id="KW-0812">Transmembrane</keyword>
<evidence type="ECO:0000313" key="3">
    <source>
        <dbReference type="Proteomes" id="UP001466893"/>
    </source>
</evidence>
<keyword evidence="3" id="KW-1185">Reference proteome</keyword>
<name>A0ABZ3B6H1_9ENTR</name>
<protein>
    <submittedName>
        <fullName evidence="2">Uncharacterized protein</fullName>
    </submittedName>
</protein>
<dbReference type="RefSeq" id="WP_342323490.1">
    <property type="nucleotide sequence ID" value="NZ_CP151800.1"/>
</dbReference>
<proteinExistence type="predicted"/>
<evidence type="ECO:0000313" key="2">
    <source>
        <dbReference type="EMBL" id="WZV98930.1"/>
    </source>
</evidence>